<evidence type="ECO:0008006" key="5">
    <source>
        <dbReference type="Google" id="ProtNLM"/>
    </source>
</evidence>
<evidence type="ECO:0000313" key="4">
    <source>
        <dbReference type="Proteomes" id="UP001611548"/>
    </source>
</evidence>
<reference evidence="3 4" key="1">
    <citation type="submission" date="2024-10" db="EMBL/GenBank/DDBJ databases">
        <title>The Natural Products Discovery Center: Release of the First 8490 Sequenced Strains for Exploring Actinobacteria Biosynthetic Diversity.</title>
        <authorList>
            <person name="Kalkreuter E."/>
            <person name="Kautsar S.A."/>
            <person name="Yang D."/>
            <person name="Bader C.D."/>
            <person name="Teijaro C.N."/>
            <person name="Fluegel L."/>
            <person name="Davis C.M."/>
            <person name="Simpson J.R."/>
            <person name="Lauterbach L."/>
            <person name="Steele A.D."/>
            <person name="Gui C."/>
            <person name="Meng S."/>
            <person name="Li G."/>
            <person name="Viehrig K."/>
            <person name="Ye F."/>
            <person name="Su P."/>
            <person name="Kiefer A.F."/>
            <person name="Nichols A."/>
            <person name="Cepeda A.J."/>
            <person name="Yan W."/>
            <person name="Fan B."/>
            <person name="Jiang Y."/>
            <person name="Adhikari A."/>
            <person name="Zheng C.-J."/>
            <person name="Schuster L."/>
            <person name="Cowan T.M."/>
            <person name="Smanski M.J."/>
            <person name="Chevrette M.G."/>
            <person name="De Carvalho L.P.S."/>
            <person name="Shen B."/>
        </authorList>
    </citation>
    <scope>NUCLEOTIDE SEQUENCE [LARGE SCALE GENOMIC DNA]</scope>
    <source>
        <strain evidence="3 4">NPDC020327</strain>
    </source>
</reference>
<feature type="transmembrane region" description="Helical" evidence="2">
    <location>
        <begin position="72"/>
        <end position="92"/>
    </location>
</feature>
<evidence type="ECO:0000256" key="2">
    <source>
        <dbReference type="SAM" id="Phobius"/>
    </source>
</evidence>
<dbReference type="EMBL" id="JBIRWE010000004">
    <property type="protein sequence ID" value="MFI1964806.1"/>
    <property type="molecule type" value="Genomic_DNA"/>
</dbReference>
<name>A0ABW7USW8_9ACTN</name>
<keyword evidence="2" id="KW-0812">Transmembrane</keyword>
<dbReference type="Proteomes" id="UP001611548">
    <property type="component" value="Unassembled WGS sequence"/>
</dbReference>
<dbReference type="RefSeq" id="WP_055473427.1">
    <property type="nucleotide sequence ID" value="NZ_JBIRWE010000004.1"/>
</dbReference>
<evidence type="ECO:0000256" key="1">
    <source>
        <dbReference type="SAM" id="MobiDB-lite"/>
    </source>
</evidence>
<keyword evidence="2" id="KW-0472">Membrane</keyword>
<feature type="region of interest" description="Disordered" evidence="1">
    <location>
        <begin position="96"/>
        <end position="139"/>
    </location>
</feature>
<sequence>MLTTTVCVALSAAGLAIAILTAYRRRYLRATRIAAFALIPVGLAMAGLATLGGRIGRAVGDWAADLVFRPTVWAGFAVLALSVVLFTMTRLVGRRTRTSREAPAAESRPAVAPTASAPSLGPGRKREEPKRKAGKSDGLEDFEDIEAILKKHGI</sequence>
<accession>A0ABW7USW8</accession>
<feature type="transmembrane region" description="Helical" evidence="2">
    <location>
        <begin position="35"/>
        <end position="52"/>
    </location>
</feature>
<protein>
    <recommendedName>
        <fullName evidence="5">Cellulose synthase</fullName>
    </recommendedName>
</protein>
<keyword evidence="2" id="KW-1133">Transmembrane helix</keyword>
<organism evidence="3 4">
    <name type="scientific">Streptomyces pathocidini</name>
    <dbReference type="NCBI Taxonomy" id="1650571"/>
    <lineage>
        <taxon>Bacteria</taxon>
        <taxon>Bacillati</taxon>
        <taxon>Actinomycetota</taxon>
        <taxon>Actinomycetes</taxon>
        <taxon>Kitasatosporales</taxon>
        <taxon>Streptomycetaceae</taxon>
        <taxon>Streptomyces</taxon>
    </lineage>
</organism>
<feature type="compositionally biased region" description="Basic and acidic residues" evidence="1">
    <location>
        <begin position="124"/>
        <end position="138"/>
    </location>
</feature>
<keyword evidence="4" id="KW-1185">Reference proteome</keyword>
<proteinExistence type="predicted"/>
<evidence type="ECO:0000313" key="3">
    <source>
        <dbReference type="EMBL" id="MFI1964806.1"/>
    </source>
</evidence>
<comment type="caution">
    <text evidence="3">The sequence shown here is derived from an EMBL/GenBank/DDBJ whole genome shotgun (WGS) entry which is preliminary data.</text>
</comment>
<gene>
    <name evidence="3" type="ORF">ACH429_11950</name>
</gene>
<feature type="transmembrane region" description="Helical" evidence="2">
    <location>
        <begin position="6"/>
        <end position="23"/>
    </location>
</feature>